<feature type="non-terminal residue" evidence="2">
    <location>
        <position position="1"/>
    </location>
</feature>
<keyword evidence="3" id="KW-1185">Reference proteome</keyword>
<comment type="caution">
    <text evidence="2">The sequence shown here is derived from an EMBL/GenBank/DDBJ whole genome shotgun (WGS) entry which is preliminary data.</text>
</comment>
<proteinExistence type="predicted"/>
<feature type="compositionally biased region" description="Basic and acidic residues" evidence="1">
    <location>
        <begin position="1"/>
        <end position="25"/>
    </location>
</feature>
<gene>
    <name evidence="2" type="ORF">HAX54_003239</name>
</gene>
<evidence type="ECO:0000313" key="2">
    <source>
        <dbReference type="EMBL" id="MCE3215705.1"/>
    </source>
</evidence>
<evidence type="ECO:0000256" key="1">
    <source>
        <dbReference type="SAM" id="MobiDB-lite"/>
    </source>
</evidence>
<name>A0ABS8WUE8_DATST</name>
<protein>
    <submittedName>
        <fullName evidence="2">Uncharacterized protein</fullName>
    </submittedName>
</protein>
<reference evidence="2 3" key="1">
    <citation type="journal article" date="2021" name="BMC Genomics">
        <title>Datura genome reveals duplications of psychoactive alkaloid biosynthetic genes and high mutation rate following tissue culture.</title>
        <authorList>
            <person name="Rajewski A."/>
            <person name="Carter-House D."/>
            <person name="Stajich J."/>
            <person name="Litt A."/>
        </authorList>
    </citation>
    <scope>NUCLEOTIDE SEQUENCE [LARGE SCALE GENOMIC DNA]</scope>
    <source>
        <strain evidence="2">AR-01</strain>
    </source>
</reference>
<organism evidence="2 3">
    <name type="scientific">Datura stramonium</name>
    <name type="common">Jimsonweed</name>
    <name type="synonym">Common thornapple</name>
    <dbReference type="NCBI Taxonomy" id="4076"/>
    <lineage>
        <taxon>Eukaryota</taxon>
        <taxon>Viridiplantae</taxon>
        <taxon>Streptophyta</taxon>
        <taxon>Embryophyta</taxon>
        <taxon>Tracheophyta</taxon>
        <taxon>Spermatophyta</taxon>
        <taxon>Magnoliopsida</taxon>
        <taxon>eudicotyledons</taxon>
        <taxon>Gunneridae</taxon>
        <taxon>Pentapetalae</taxon>
        <taxon>asterids</taxon>
        <taxon>lamiids</taxon>
        <taxon>Solanales</taxon>
        <taxon>Solanaceae</taxon>
        <taxon>Solanoideae</taxon>
        <taxon>Datureae</taxon>
        <taxon>Datura</taxon>
    </lineage>
</organism>
<dbReference type="EMBL" id="JACEIK010011479">
    <property type="protein sequence ID" value="MCE3215705.1"/>
    <property type="molecule type" value="Genomic_DNA"/>
</dbReference>
<evidence type="ECO:0000313" key="3">
    <source>
        <dbReference type="Proteomes" id="UP000823775"/>
    </source>
</evidence>
<sequence>TLDDESSRRKIEASQHETAKPEHSCVKRNPSINGFQPVKRRVPTYETQVAQPIERIPRKIMSKRMMSCEPPAKHEVEIHNASQVQFMSRSLGKMRVTCAWNAERRFSAGADPVDPVFYLTPTAHTMPSRVSTD</sequence>
<dbReference type="Proteomes" id="UP000823775">
    <property type="component" value="Unassembled WGS sequence"/>
</dbReference>
<feature type="region of interest" description="Disordered" evidence="1">
    <location>
        <begin position="1"/>
        <end position="39"/>
    </location>
</feature>
<accession>A0ABS8WUE8</accession>